<accession>A0A4R6CQ20</accession>
<dbReference type="EMBL" id="NKLP01000299">
    <property type="protein sequence ID" value="TDN28326.1"/>
    <property type="molecule type" value="Genomic_DNA"/>
</dbReference>
<evidence type="ECO:0000256" key="1">
    <source>
        <dbReference type="SAM" id="Phobius"/>
    </source>
</evidence>
<evidence type="ECO:0000313" key="2">
    <source>
        <dbReference type="EMBL" id="TDN28326.1"/>
    </source>
</evidence>
<keyword evidence="1" id="KW-0812">Transmembrane</keyword>
<organism evidence="2 3">
    <name type="scientific">Lactobacillus crispatus</name>
    <dbReference type="NCBI Taxonomy" id="47770"/>
    <lineage>
        <taxon>Bacteria</taxon>
        <taxon>Bacillati</taxon>
        <taxon>Bacillota</taxon>
        <taxon>Bacilli</taxon>
        <taxon>Lactobacillales</taxon>
        <taxon>Lactobacillaceae</taxon>
        <taxon>Lactobacillus</taxon>
    </lineage>
</organism>
<name>A0A4R6CQ20_9LACO</name>
<sequence length="126" mass="14778">MIKKIKKTISGICLALIFMVAVIVCFAAIRWNREVKSSTYAEAINNPDKLTILYRPICPRCHRTLPRLFLEHCLDSKGEYLLNANKLSKKQLDNLECRVTPTFRYKNVSYNIDDYQRIDKIWIDSH</sequence>
<reference evidence="2 3" key="1">
    <citation type="submission" date="2017-06" db="EMBL/GenBank/DDBJ databases">
        <authorList>
            <person name="Swanenburg J."/>
            <person name="Kort R."/>
        </authorList>
    </citation>
    <scope>NUCLEOTIDE SEQUENCE [LARGE SCALE GENOMIC DNA]</scope>
    <source>
        <strain evidence="2 3">RL05</strain>
    </source>
</reference>
<evidence type="ECO:0008006" key="4">
    <source>
        <dbReference type="Google" id="ProtNLM"/>
    </source>
</evidence>
<feature type="transmembrane region" description="Helical" evidence="1">
    <location>
        <begin position="12"/>
        <end position="31"/>
    </location>
</feature>
<keyword evidence="1" id="KW-1133">Transmembrane helix</keyword>
<protein>
    <recommendedName>
        <fullName evidence="4">Thioredoxin domain-containing protein</fullName>
    </recommendedName>
</protein>
<comment type="caution">
    <text evidence="2">The sequence shown here is derived from an EMBL/GenBank/DDBJ whole genome shotgun (WGS) entry which is preliminary data.</text>
</comment>
<gene>
    <name evidence="2" type="ORF">CEE75_13190</name>
</gene>
<dbReference type="Proteomes" id="UP000295195">
    <property type="component" value="Unassembled WGS sequence"/>
</dbReference>
<dbReference type="RefSeq" id="WP_005729995.1">
    <property type="nucleotide sequence ID" value="NZ_JABERQ010000076.1"/>
</dbReference>
<proteinExistence type="predicted"/>
<keyword evidence="1" id="KW-0472">Membrane</keyword>
<evidence type="ECO:0000313" key="3">
    <source>
        <dbReference type="Proteomes" id="UP000295195"/>
    </source>
</evidence>
<dbReference type="AlphaFoldDB" id="A0A4R6CQ20"/>